<dbReference type="SUPFAM" id="SSF51569">
    <property type="entry name" value="Aldolase"/>
    <property type="match status" value="1"/>
</dbReference>
<dbReference type="OrthoDB" id="9784013at2"/>
<dbReference type="PROSITE" id="PS50991">
    <property type="entry name" value="PYR_CT"/>
    <property type="match status" value="1"/>
</dbReference>
<protein>
    <recommendedName>
        <fullName evidence="4">Pyruvate carboxyltransferase domain-containing protein</fullName>
    </recommendedName>
</protein>
<evidence type="ECO:0000256" key="2">
    <source>
        <dbReference type="ARBA" id="ARBA00022723"/>
    </source>
</evidence>
<dbReference type="PANTHER" id="PTHR42738:SF7">
    <property type="entry name" value="HYDROXYMETHYLGLUTARYL-COA LYASE"/>
    <property type="match status" value="1"/>
</dbReference>
<dbReference type="GO" id="GO:0004419">
    <property type="term" value="F:hydroxymethylglutaryl-CoA lyase activity"/>
    <property type="evidence" value="ECO:0007669"/>
    <property type="project" value="TreeGrafter"/>
</dbReference>
<dbReference type="GO" id="GO:0046872">
    <property type="term" value="F:metal ion binding"/>
    <property type="evidence" value="ECO:0007669"/>
    <property type="project" value="UniProtKB-KW"/>
</dbReference>
<dbReference type="RefSeq" id="WP_098037246.1">
    <property type="nucleotide sequence ID" value="NZ_CWGJ01000001.1"/>
</dbReference>
<dbReference type="Proteomes" id="UP000220251">
    <property type="component" value="Unassembled WGS sequence"/>
</dbReference>
<dbReference type="Pfam" id="PF00682">
    <property type="entry name" value="HMGL-like"/>
    <property type="match status" value="1"/>
</dbReference>
<keyword evidence="3" id="KW-0456">Lyase</keyword>
<proteinExistence type="inferred from homology"/>
<dbReference type="GO" id="GO:0006552">
    <property type="term" value="P:L-leucine catabolic process"/>
    <property type="evidence" value="ECO:0007669"/>
    <property type="project" value="TreeGrafter"/>
</dbReference>
<dbReference type="AlphaFoldDB" id="A0A0H5DPJ1"/>
<dbReference type="EMBL" id="CWGJ01000001">
    <property type="protein sequence ID" value="CRX37389.1"/>
    <property type="molecule type" value="Genomic_DNA"/>
</dbReference>
<keyword evidence="6" id="KW-1185">Reference proteome</keyword>
<dbReference type="InterPro" id="IPR043594">
    <property type="entry name" value="HMGL"/>
</dbReference>
<comment type="similarity">
    <text evidence="1">Belongs to the HMG-CoA lyase family.</text>
</comment>
<dbReference type="InterPro" id="IPR000891">
    <property type="entry name" value="PYR_CT"/>
</dbReference>
<sequence length="323" mass="35767">MFGVTHVLRRLPSFAPQLNLKRPIHTVKAPGKIASVVDTTFRDGIQKLPFVIPSQRKIEVIKLLLEAGFSAVEIGSFVKGLPNVDNPEELYHALENPSATLDILVPNEKGYNRAEKCHSPMRPMRISLFTAASDTFAKKNSGLSFNRSMEQFASIIPRAKVKGMKVRAFLSCAFGCPFEGDRPLGQSPLLTRRLLDLGCDEVVPSDTIGVGTAARVHDYAKELLRISFNDTDVFEKIALHLHGDDLERVGAGLRWGIVRYDASLGKVGGCPATTRAKHNINTIDLLSYLHSKGYNTRIDMEKVRLAQECFLTILKDLSPQTKL</sequence>
<dbReference type="Gene3D" id="3.20.20.70">
    <property type="entry name" value="Aldolase class I"/>
    <property type="match status" value="1"/>
</dbReference>
<dbReference type="PANTHER" id="PTHR42738">
    <property type="entry name" value="HYDROXYMETHYLGLUTARYL-COA LYASE"/>
    <property type="match status" value="1"/>
</dbReference>
<dbReference type="GO" id="GO:0046951">
    <property type="term" value="P:ketone body biosynthetic process"/>
    <property type="evidence" value="ECO:0007669"/>
    <property type="project" value="TreeGrafter"/>
</dbReference>
<name>A0A0H5DPJ1_9BACT</name>
<dbReference type="InterPro" id="IPR013785">
    <property type="entry name" value="Aldolase_TIM"/>
</dbReference>
<keyword evidence="2" id="KW-0479">Metal-binding</keyword>
<evidence type="ECO:0000313" key="6">
    <source>
        <dbReference type="Proteomes" id="UP000220251"/>
    </source>
</evidence>
<evidence type="ECO:0000256" key="1">
    <source>
        <dbReference type="ARBA" id="ARBA00009405"/>
    </source>
</evidence>
<reference evidence="6" key="1">
    <citation type="submission" date="2015-06" db="EMBL/GenBank/DDBJ databases">
        <authorList>
            <person name="Bertelli C."/>
        </authorList>
    </citation>
    <scope>NUCLEOTIDE SEQUENCE [LARGE SCALE GENOMIC DNA]</scope>
    <source>
        <strain evidence="6">CRIB-30</strain>
    </source>
</reference>
<evidence type="ECO:0000259" key="4">
    <source>
        <dbReference type="PROSITE" id="PS50991"/>
    </source>
</evidence>
<gene>
    <name evidence="5" type="ORF">ELAC_0025</name>
</gene>
<evidence type="ECO:0000256" key="3">
    <source>
        <dbReference type="ARBA" id="ARBA00023239"/>
    </source>
</evidence>
<accession>A0A0H5DPJ1</accession>
<organism evidence="5 6">
    <name type="scientific">Estrella lausannensis</name>
    <dbReference type="NCBI Taxonomy" id="483423"/>
    <lineage>
        <taxon>Bacteria</taxon>
        <taxon>Pseudomonadati</taxon>
        <taxon>Chlamydiota</taxon>
        <taxon>Chlamydiia</taxon>
        <taxon>Parachlamydiales</taxon>
        <taxon>Candidatus Criblamydiaceae</taxon>
        <taxon>Estrella</taxon>
    </lineage>
</organism>
<feature type="domain" description="Pyruvate carboxyltransferase" evidence="4">
    <location>
        <begin position="34"/>
        <end position="304"/>
    </location>
</feature>
<evidence type="ECO:0000313" key="5">
    <source>
        <dbReference type="EMBL" id="CRX37389.1"/>
    </source>
</evidence>